<feature type="region of interest" description="Disordered" evidence="1">
    <location>
        <begin position="36"/>
        <end position="56"/>
    </location>
</feature>
<gene>
    <name evidence="2" type="ORF">P280DRAFT_245116</name>
</gene>
<sequence>MMRSSLFRPCGYGAVNRTLLAIPSSATTAALPPLHASLHSVSSPPPFHTTGDPRAPKSRHLFVLDRRLVAALLRWQGGARHTPPALSYAATTKSSLQSKDPFSRSGGTLPSRSPQETRMRISSGDVRAC</sequence>
<evidence type="ECO:0000313" key="2">
    <source>
        <dbReference type="EMBL" id="KAF2643163.1"/>
    </source>
</evidence>
<accession>A0A6A6S8U1</accession>
<dbReference type="EMBL" id="MU006780">
    <property type="protein sequence ID" value="KAF2643163.1"/>
    <property type="molecule type" value="Genomic_DNA"/>
</dbReference>
<evidence type="ECO:0000313" key="3">
    <source>
        <dbReference type="Proteomes" id="UP000799753"/>
    </source>
</evidence>
<feature type="compositionally biased region" description="Polar residues" evidence="1">
    <location>
        <begin position="89"/>
        <end position="116"/>
    </location>
</feature>
<feature type="region of interest" description="Disordered" evidence="1">
    <location>
        <begin position="80"/>
        <end position="129"/>
    </location>
</feature>
<dbReference type="AlphaFoldDB" id="A0A6A6S8U1"/>
<reference evidence="2" key="1">
    <citation type="journal article" date="2020" name="Stud. Mycol.">
        <title>101 Dothideomycetes genomes: a test case for predicting lifestyles and emergence of pathogens.</title>
        <authorList>
            <person name="Haridas S."/>
            <person name="Albert R."/>
            <person name="Binder M."/>
            <person name="Bloem J."/>
            <person name="Labutti K."/>
            <person name="Salamov A."/>
            <person name="Andreopoulos B."/>
            <person name="Baker S."/>
            <person name="Barry K."/>
            <person name="Bills G."/>
            <person name="Bluhm B."/>
            <person name="Cannon C."/>
            <person name="Castanera R."/>
            <person name="Culley D."/>
            <person name="Daum C."/>
            <person name="Ezra D."/>
            <person name="Gonzalez J."/>
            <person name="Henrissat B."/>
            <person name="Kuo A."/>
            <person name="Liang C."/>
            <person name="Lipzen A."/>
            <person name="Lutzoni F."/>
            <person name="Magnuson J."/>
            <person name="Mondo S."/>
            <person name="Nolan M."/>
            <person name="Ohm R."/>
            <person name="Pangilinan J."/>
            <person name="Park H.-J."/>
            <person name="Ramirez L."/>
            <person name="Alfaro M."/>
            <person name="Sun H."/>
            <person name="Tritt A."/>
            <person name="Yoshinaga Y."/>
            <person name="Zwiers L.-H."/>
            <person name="Turgeon B."/>
            <person name="Goodwin S."/>
            <person name="Spatafora J."/>
            <person name="Crous P."/>
            <person name="Grigoriev I."/>
        </authorList>
    </citation>
    <scope>NUCLEOTIDE SEQUENCE</scope>
    <source>
        <strain evidence="2">CBS 473.64</strain>
    </source>
</reference>
<keyword evidence="3" id="KW-1185">Reference proteome</keyword>
<organism evidence="2 3">
    <name type="scientific">Massarina eburnea CBS 473.64</name>
    <dbReference type="NCBI Taxonomy" id="1395130"/>
    <lineage>
        <taxon>Eukaryota</taxon>
        <taxon>Fungi</taxon>
        <taxon>Dikarya</taxon>
        <taxon>Ascomycota</taxon>
        <taxon>Pezizomycotina</taxon>
        <taxon>Dothideomycetes</taxon>
        <taxon>Pleosporomycetidae</taxon>
        <taxon>Pleosporales</taxon>
        <taxon>Massarineae</taxon>
        <taxon>Massarinaceae</taxon>
        <taxon>Massarina</taxon>
    </lineage>
</organism>
<protein>
    <submittedName>
        <fullName evidence="2">Uncharacterized protein</fullName>
    </submittedName>
</protein>
<name>A0A6A6S8U1_9PLEO</name>
<evidence type="ECO:0000256" key="1">
    <source>
        <dbReference type="SAM" id="MobiDB-lite"/>
    </source>
</evidence>
<dbReference type="Proteomes" id="UP000799753">
    <property type="component" value="Unassembled WGS sequence"/>
</dbReference>
<proteinExistence type="predicted"/>